<dbReference type="EMBL" id="CP104064">
    <property type="protein sequence ID" value="WAH37633.1"/>
    <property type="molecule type" value="Genomic_DNA"/>
</dbReference>
<dbReference type="Gene3D" id="3.50.30.40">
    <property type="entry name" value="Ribonuclease E inhibitor RraA/RraA-like"/>
    <property type="match status" value="1"/>
</dbReference>
<protein>
    <recommendedName>
        <fullName evidence="7">Putative 4-hydroxy-4-methyl-2-oxoglutarate aldolase</fullName>
        <ecNumber evidence="6">4.1.1.112</ecNumber>
        <ecNumber evidence="5">4.1.3.17</ecNumber>
    </recommendedName>
    <alternativeName>
        <fullName evidence="11">Oxaloacetate decarboxylase</fullName>
    </alternativeName>
    <alternativeName>
        <fullName evidence="9">Regulator of ribonuclease activity homolog</fullName>
    </alternativeName>
    <alternativeName>
        <fullName evidence="10">RraA-like protein</fullName>
    </alternativeName>
</protein>
<comment type="subunit">
    <text evidence="4">Homotrimer.</text>
</comment>
<organism evidence="13 14">
    <name type="scientific">Alicyclobacillus dauci</name>
    <dbReference type="NCBI Taxonomy" id="1475485"/>
    <lineage>
        <taxon>Bacteria</taxon>
        <taxon>Bacillati</taxon>
        <taxon>Bacillota</taxon>
        <taxon>Bacilli</taxon>
        <taxon>Bacillales</taxon>
        <taxon>Alicyclobacillaceae</taxon>
        <taxon>Alicyclobacillus</taxon>
    </lineage>
</organism>
<evidence type="ECO:0000256" key="6">
    <source>
        <dbReference type="ARBA" id="ARBA00012947"/>
    </source>
</evidence>
<dbReference type="Pfam" id="PF03737">
    <property type="entry name" value="RraA-like"/>
    <property type="match status" value="1"/>
</dbReference>
<sequence length="216" mass="23475">MEKIIEAFSKLSTPTVSDALDKLGINGNTAVGIRPLDRNFRLIGRAFTIQYGPIGVERGTVGDYIDDVKPGDIVVLDNAGRQDCTVWGDILTTMASQQQIGGTVIHGVCRDSARSLELGYPIFSCGTFMRTGKDRVQVEHVNGPVSLGGIRVTPGDIVMGDIDGVVVIPKEQENVVLETALQIEGAEEQIREAITTRGVSLREARQQFGYHNLQHK</sequence>
<evidence type="ECO:0000256" key="11">
    <source>
        <dbReference type="ARBA" id="ARBA00032305"/>
    </source>
</evidence>
<dbReference type="EC" id="4.1.1.112" evidence="6"/>
<reference evidence="13" key="1">
    <citation type="submission" date="2022-08" db="EMBL/GenBank/DDBJ databases">
        <title>Alicyclobacillus dauci DSM2870, complete genome.</title>
        <authorList>
            <person name="Wang Q."/>
            <person name="Cai R."/>
            <person name="Wang Z."/>
        </authorList>
    </citation>
    <scope>NUCLEOTIDE SEQUENCE</scope>
    <source>
        <strain evidence="13">DSM 28700</strain>
    </source>
</reference>
<dbReference type="Proteomes" id="UP001164803">
    <property type="component" value="Chromosome"/>
</dbReference>
<comment type="cofactor">
    <cofactor evidence="2">
        <name>a divalent metal cation</name>
        <dbReference type="ChEBI" id="CHEBI:60240"/>
    </cofactor>
</comment>
<comment type="catalytic activity">
    <reaction evidence="1">
        <text>4-hydroxy-4-methyl-2-oxoglutarate = 2 pyruvate</text>
        <dbReference type="Rhea" id="RHEA:22748"/>
        <dbReference type="ChEBI" id="CHEBI:15361"/>
        <dbReference type="ChEBI" id="CHEBI:58276"/>
        <dbReference type="EC" id="4.1.3.17"/>
    </reaction>
</comment>
<dbReference type="PANTHER" id="PTHR33254">
    <property type="entry name" value="4-HYDROXY-4-METHYL-2-OXOGLUTARATE ALDOLASE 3-RELATED"/>
    <property type="match status" value="1"/>
</dbReference>
<comment type="catalytic activity">
    <reaction evidence="12">
        <text>oxaloacetate + H(+) = pyruvate + CO2</text>
        <dbReference type="Rhea" id="RHEA:15641"/>
        <dbReference type="ChEBI" id="CHEBI:15361"/>
        <dbReference type="ChEBI" id="CHEBI:15378"/>
        <dbReference type="ChEBI" id="CHEBI:16452"/>
        <dbReference type="ChEBI" id="CHEBI:16526"/>
        <dbReference type="EC" id="4.1.1.112"/>
    </reaction>
</comment>
<evidence type="ECO:0000256" key="9">
    <source>
        <dbReference type="ARBA" id="ARBA00029596"/>
    </source>
</evidence>
<comment type="similarity">
    <text evidence="3">Belongs to the class II aldolase/RraA-like family.</text>
</comment>
<dbReference type="EC" id="4.1.3.17" evidence="5"/>
<comment type="function">
    <text evidence="8">Catalyzes the aldol cleavage of 4-hydroxy-4-methyl-2-oxoglutarate (HMG) into 2 molecules of pyruvate. Also contains a secondary oxaloacetate (OAA) decarboxylase activity due to the common pyruvate enolate transition state formed following C-C bond cleavage in the retro-aldol and decarboxylation reactions.</text>
</comment>
<evidence type="ECO:0000313" key="14">
    <source>
        <dbReference type="Proteomes" id="UP001164803"/>
    </source>
</evidence>
<evidence type="ECO:0000256" key="7">
    <source>
        <dbReference type="ARBA" id="ARBA00016549"/>
    </source>
</evidence>
<dbReference type="InterPro" id="IPR005493">
    <property type="entry name" value="RraA/RraA-like"/>
</dbReference>
<accession>A0ABY6Z4Q0</accession>
<dbReference type="PANTHER" id="PTHR33254:SF4">
    <property type="entry name" value="4-HYDROXY-4-METHYL-2-OXOGLUTARATE ALDOLASE 3-RELATED"/>
    <property type="match status" value="1"/>
</dbReference>
<dbReference type="CDD" id="cd16841">
    <property type="entry name" value="RraA_family"/>
    <property type="match status" value="1"/>
</dbReference>
<evidence type="ECO:0000256" key="3">
    <source>
        <dbReference type="ARBA" id="ARBA00008621"/>
    </source>
</evidence>
<keyword evidence="14" id="KW-1185">Reference proteome</keyword>
<evidence type="ECO:0000256" key="4">
    <source>
        <dbReference type="ARBA" id="ARBA00011233"/>
    </source>
</evidence>
<gene>
    <name evidence="13" type="ORF">NZD86_03640</name>
</gene>
<proteinExistence type="inferred from homology"/>
<dbReference type="RefSeq" id="WP_268045141.1">
    <property type="nucleotide sequence ID" value="NZ_CP104064.1"/>
</dbReference>
<evidence type="ECO:0000256" key="1">
    <source>
        <dbReference type="ARBA" id="ARBA00001342"/>
    </source>
</evidence>
<name>A0ABY6Z4Q0_9BACL</name>
<dbReference type="InterPro" id="IPR036704">
    <property type="entry name" value="RraA/RraA-like_sf"/>
</dbReference>
<evidence type="ECO:0000256" key="8">
    <source>
        <dbReference type="ARBA" id="ARBA00025046"/>
    </source>
</evidence>
<evidence type="ECO:0000256" key="2">
    <source>
        <dbReference type="ARBA" id="ARBA00001968"/>
    </source>
</evidence>
<evidence type="ECO:0000256" key="5">
    <source>
        <dbReference type="ARBA" id="ARBA00012213"/>
    </source>
</evidence>
<evidence type="ECO:0000256" key="12">
    <source>
        <dbReference type="ARBA" id="ARBA00047973"/>
    </source>
</evidence>
<dbReference type="SUPFAM" id="SSF89562">
    <property type="entry name" value="RraA-like"/>
    <property type="match status" value="1"/>
</dbReference>
<evidence type="ECO:0000313" key="13">
    <source>
        <dbReference type="EMBL" id="WAH37633.1"/>
    </source>
</evidence>
<evidence type="ECO:0000256" key="10">
    <source>
        <dbReference type="ARBA" id="ARBA00030169"/>
    </source>
</evidence>